<dbReference type="Proteomes" id="UP001299970">
    <property type="component" value="Unassembled WGS sequence"/>
</dbReference>
<organism evidence="3 4">
    <name type="scientific">Pseudonocardia alaniniphila</name>
    <dbReference type="NCBI Taxonomy" id="75291"/>
    <lineage>
        <taxon>Bacteria</taxon>
        <taxon>Bacillati</taxon>
        <taxon>Actinomycetota</taxon>
        <taxon>Actinomycetes</taxon>
        <taxon>Pseudonocardiales</taxon>
        <taxon>Pseudonocardiaceae</taxon>
        <taxon>Pseudonocardia</taxon>
    </lineage>
</organism>
<name>A0ABS9TP25_9PSEU</name>
<dbReference type="Pfam" id="PF01575">
    <property type="entry name" value="MaoC_dehydratas"/>
    <property type="match status" value="1"/>
</dbReference>
<evidence type="ECO:0000313" key="3">
    <source>
        <dbReference type="EMBL" id="MCH6170290.1"/>
    </source>
</evidence>
<evidence type="ECO:0000313" key="4">
    <source>
        <dbReference type="Proteomes" id="UP001299970"/>
    </source>
</evidence>
<accession>A0ABS9TP25</accession>
<dbReference type="InterPro" id="IPR029069">
    <property type="entry name" value="HotDog_dom_sf"/>
</dbReference>
<dbReference type="PANTHER" id="PTHR43664">
    <property type="entry name" value="MONOAMINE OXIDASE-RELATED"/>
    <property type="match status" value="1"/>
</dbReference>
<evidence type="ECO:0000259" key="2">
    <source>
        <dbReference type="Pfam" id="PF01575"/>
    </source>
</evidence>
<dbReference type="PANTHER" id="PTHR43664:SF1">
    <property type="entry name" value="BETA-METHYLMALYL-COA DEHYDRATASE"/>
    <property type="match status" value="1"/>
</dbReference>
<evidence type="ECO:0000256" key="1">
    <source>
        <dbReference type="ARBA" id="ARBA00005254"/>
    </source>
</evidence>
<dbReference type="RefSeq" id="WP_241041096.1">
    <property type="nucleotide sequence ID" value="NZ_BAAAJF010000063.1"/>
</dbReference>
<dbReference type="InterPro" id="IPR052342">
    <property type="entry name" value="MCH/BMMD"/>
</dbReference>
<dbReference type="InterPro" id="IPR002539">
    <property type="entry name" value="MaoC-like_dom"/>
</dbReference>
<dbReference type="SUPFAM" id="SSF55718">
    <property type="entry name" value="SCP-like"/>
    <property type="match status" value="1"/>
</dbReference>
<proteinExistence type="inferred from homology"/>
<sequence length="292" mass="31840">MTRGRTAPPHARAGGYFEDFAVGQRFTSGPRTVTPADLADFTRLSGDDHPVHTDPAYPGGPILQGPFGLAVAMGLLQPLELHGDRAATTVLGLLDTHWSYRRPIRVGDELHLDLTIVRCRRTTARDRGVVTRHMTLAGADGETRQEGTTSVLLAAREAGPDPVGRAFGTTGWGEALAERLREGTAFAEALESWDGTIGLRAGEHEVHLRVYRGTVIEVSRRAALGATFTMEADELTWTQLVTAASNEFMRRSMSGQFAVRGNGYEYLRLTPVLNLIADAARALAQEEQHERQ</sequence>
<dbReference type="SUPFAM" id="SSF54637">
    <property type="entry name" value="Thioesterase/thiol ester dehydrase-isomerase"/>
    <property type="match status" value="1"/>
</dbReference>
<feature type="domain" description="MaoC-like" evidence="2">
    <location>
        <begin position="24"/>
        <end position="131"/>
    </location>
</feature>
<dbReference type="Gene3D" id="3.10.129.10">
    <property type="entry name" value="Hotdog Thioesterase"/>
    <property type="match status" value="1"/>
</dbReference>
<dbReference type="Gene3D" id="3.30.1050.10">
    <property type="entry name" value="SCP2 sterol-binding domain"/>
    <property type="match status" value="1"/>
</dbReference>
<dbReference type="InterPro" id="IPR036527">
    <property type="entry name" value="SCP2_sterol-bd_dom_sf"/>
</dbReference>
<reference evidence="3 4" key="1">
    <citation type="submission" date="2022-03" db="EMBL/GenBank/DDBJ databases">
        <title>Pseudonocardia alaer sp. nov., a novel actinomycete isolated from reed forest soil.</title>
        <authorList>
            <person name="Wang L."/>
        </authorList>
    </citation>
    <scope>NUCLEOTIDE SEQUENCE [LARGE SCALE GENOMIC DNA]</scope>
    <source>
        <strain evidence="3 4">Y-16303</strain>
    </source>
</reference>
<dbReference type="EMBL" id="JAKXMK010000031">
    <property type="protein sequence ID" value="MCH6170290.1"/>
    <property type="molecule type" value="Genomic_DNA"/>
</dbReference>
<comment type="similarity">
    <text evidence="1">Belongs to the enoyl-CoA hydratase/isomerase family.</text>
</comment>
<keyword evidence="4" id="KW-1185">Reference proteome</keyword>
<comment type="caution">
    <text evidence="3">The sequence shown here is derived from an EMBL/GenBank/DDBJ whole genome shotgun (WGS) entry which is preliminary data.</text>
</comment>
<gene>
    <name evidence="3" type="ORF">MMF94_31705</name>
</gene>
<protein>
    <recommendedName>
        <fullName evidence="2">MaoC-like domain-containing protein</fullName>
    </recommendedName>
</protein>